<evidence type="ECO:0000256" key="1">
    <source>
        <dbReference type="ARBA" id="ARBA00022517"/>
    </source>
</evidence>
<feature type="repeat" description="WD" evidence="7">
    <location>
        <begin position="195"/>
        <end position="234"/>
    </location>
</feature>
<reference evidence="9 10" key="1">
    <citation type="submission" date="2016-03" db="EMBL/GenBank/DDBJ databases">
        <authorList>
            <person name="Devillers H."/>
        </authorList>
    </citation>
    <scope>NUCLEOTIDE SEQUENCE [LARGE SCALE GENOMIC DNA]</scope>
    <source>
        <strain evidence="9">CBS 11717</strain>
    </source>
</reference>
<dbReference type="GO" id="GO:0000466">
    <property type="term" value="P:maturation of 5.8S rRNA from tricistronic rRNA transcript (SSU-rRNA, 5.8S rRNA, LSU-rRNA)"/>
    <property type="evidence" value="ECO:0007669"/>
    <property type="project" value="UniProtKB-UniRule"/>
</dbReference>
<evidence type="ECO:0000256" key="4">
    <source>
        <dbReference type="ARBA" id="ARBA00022737"/>
    </source>
</evidence>
<accession>A0A1G4IP25</accession>
<sequence>MSETAQVKVRFFTREQDDSLQIEDTALFAPVTLKRYGLSEIVNHLLKLEQAVPFDFLIDGELLRTSLDEYLTKQGLSSESLLNLEYTRAVLPPSYLSSFNNEDWVSAVDVGGSQIVTGAYDGVVRTYNHSGKVEKQYGGHTGAIRAVKYISDTRIVSGANDRTLRLWKTKNEQISNGALNDDADDVEEGKTLAILEGHKAPVVSVAVCQDRIISASYDRSLALWSTNFKDMMAIDINDALGNGVSYAAKKRRRLALKEGSVRRRAPLSIMDSHNAPVEGVIFDARDNTIAYSASQDHSIKTWDLVSARCVDTKTTSYSLLSIAQMTNLNLLACGSSARHITLHDPRVNSSSKITQQQLNGHKNFVVSLDTCPENDYLLCSGSHDGTVKVWDVRSNTAMYTITRESDVVKGVNDKVFCVKWAKNVGILSGGQDKKLQINKGDNIFKN</sequence>
<gene>
    <name evidence="6" type="primary">YTM1</name>
    <name evidence="9" type="ORF">LAMI_0A04478G</name>
</gene>
<organism evidence="9 10">
    <name type="scientific">Lachancea mirantina</name>
    <dbReference type="NCBI Taxonomy" id="1230905"/>
    <lineage>
        <taxon>Eukaryota</taxon>
        <taxon>Fungi</taxon>
        <taxon>Dikarya</taxon>
        <taxon>Ascomycota</taxon>
        <taxon>Saccharomycotina</taxon>
        <taxon>Saccharomycetes</taxon>
        <taxon>Saccharomycetales</taxon>
        <taxon>Saccharomycetaceae</taxon>
        <taxon>Lachancea</taxon>
    </lineage>
</organism>
<keyword evidence="1 6" id="KW-0690">Ribosome biogenesis</keyword>
<dbReference type="EMBL" id="LT598462">
    <property type="protein sequence ID" value="SCU78392.1"/>
    <property type="molecule type" value="Genomic_DNA"/>
</dbReference>
<keyword evidence="3 7" id="KW-0853">WD repeat</keyword>
<dbReference type="InterPro" id="IPR019775">
    <property type="entry name" value="WD40_repeat_CS"/>
</dbReference>
<dbReference type="InterPro" id="IPR020472">
    <property type="entry name" value="WD40_PAC1"/>
</dbReference>
<comment type="subcellular location">
    <subcellularLocation>
        <location evidence="6">Nucleus</location>
        <location evidence="6">Nucleolus</location>
    </subcellularLocation>
    <subcellularLocation>
        <location evidence="6">Nucleus</location>
        <location evidence="6">Nucleoplasm</location>
    </subcellularLocation>
</comment>
<feature type="domain" description="NLE" evidence="8">
    <location>
        <begin position="7"/>
        <end position="71"/>
    </location>
</feature>
<dbReference type="InterPro" id="IPR028599">
    <property type="entry name" value="WDR12/Ytm1"/>
</dbReference>
<comment type="subunit">
    <text evidence="6">Component of the NOP7 complex, composed of ERB1, NOP7 and YTM1. Within the NOP7 complex ERB1 appears to interact directly with NOP7 and YTM1. The NOP7 complex also associates with the 66S pre-ribosome.</text>
</comment>
<evidence type="ECO:0000256" key="7">
    <source>
        <dbReference type="PROSITE-ProRule" id="PRU00221"/>
    </source>
</evidence>
<dbReference type="PANTHER" id="PTHR19855">
    <property type="entry name" value="WD40 REPEAT PROTEIN 12, 37"/>
    <property type="match status" value="1"/>
</dbReference>
<comment type="function">
    <text evidence="6">Component of the NOP7 complex, which is required for maturation of the 25S and 5.8S ribosomal RNAs and formation of the 60S ribosome.</text>
</comment>
<comment type="similarity">
    <text evidence="6">Belongs to the WD repeat WDR12/YTM1 family.</text>
</comment>
<dbReference type="Pfam" id="PF08154">
    <property type="entry name" value="NLE"/>
    <property type="match status" value="1"/>
</dbReference>
<evidence type="ECO:0000313" key="9">
    <source>
        <dbReference type="EMBL" id="SCU78392.1"/>
    </source>
</evidence>
<dbReference type="CDD" id="cd00200">
    <property type="entry name" value="WD40"/>
    <property type="match status" value="1"/>
</dbReference>
<dbReference type="GO" id="GO:0000463">
    <property type="term" value="P:maturation of LSU-rRNA from tricistronic rRNA transcript (SSU-rRNA, 5.8S rRNA, LSU-rRNA)"/>
    <property type="evidence" value="ECO:0007669"/>
    <property type="project" value="UniProtKB-UniRule"/>
</dbReference>
<dbReference type="PROSITE" id="PS00678">
    <property type="entry name" value="WD_REPEATS_1"/>
    <property type="match status" value="2"/>
</dbReference>
<evidence type="ECO:0000256" key="6">
    <source>
        <dbReference type="HAMAP-Rule" id="MF_03029"/>
    </source>
</evidence>
<dbReference type="Proteomes" id="UP000191024">
    <property type="component" value="Chromosome A"/>
</dbReference>
<dbReference type="Pfam" id="PF00400">
    <property type="entry name" value="WD40"/>
    <property type="match status" value="4"/>
</dbReference>
<dbReference type="InterPro" id="IPR001680">
    <property type="entry name" value="WD40_rpt"/>
</dbReference>
<feature type="repeat" description="WD" evidence="7">
    <location>
        <begin position="270"/>
        <end position="312"/>
    </location>
</feature>
<evidence type="ECO:0000259" key="8">
    <source>
        <dbReference type="Pfam" id="PF08154"/>
    </source>
</evidence>
<dbReference type="PROSITE" id="PS50082">
    <property type="entry name" value="WD_REPEATS_2"/>
    <property type="match status" value="4"/>
</dbReference>
<dbReference type="GO" id="GO:0030687">
    <property type="term" value="C:preribosome, large subunit precursor"/>
    <property type="evidence" value="ECO:0007669"/>
    <property type="project" value="UniProtKB-UniRule"/>
</dbReference>
<dbReference type="HAMAP" id="MF_03029">
    <property type="entry name" value="WDR12"/>
    <property type="match status" value="1"/>
</dbReference>
<dbReference type="SMART" id="SM00320">
    <property type="entry name" value="WD40"/>
    <property type="match status" value="7"/>
</dbReference>
<name>A0A1G4IP25_9SACH</name>
<dbReference type="InterPro" id="IPR036322">
    <property type="entry name" value="WD40_repeat_dom_sf"/>
</dbReference>
<dbReference type="FunFam" id="2.130.10.10:FF:000706">
    <property type="entry name" value="Ribosome biogenesis protein YTM1"/>
    <property type="match status" value="1"/>
</dbReference>
<dbReference type="PROSITE" id="PS50294">
    <property type="entry name" value="WD_REPEATS_REGION"/>
    <property type="match status" value="3"/>
</dbReference>
<keyword evidence="5 6" id="KW-0539">Nucleus</keyword>
<dbReference type="PRINTS" id="PR00320">
    <property type="entry name" value="GPROTEINBRPT"/>
</dbReference>
<dbReference type="InterPro" id="IPR012972">
    <property type="entry name" value="NLE"/>
</dbReference>
<dbReference type="Gene3D" id="2.130.10.10">
    <property type="entry name" value="YVTN repeat-like/Quinoprotein amine dehydrogenase"/>
    <property type="match status" value="1"/>
</dbReference>
<evidence type="ECO:0000256" key="3">
    <source>
        <dbReference type="ARBA" id="ARBA00022574"/>
    </source>
</evidence>
<dbReference type="GO" id="GO:0043021">
    <property type="term" value="F:ribonucleoprotein complex binding"/>
    <property type="evidence" value="ECO:0007669"/>
    <property type="project" value="UniProtKB-UniRule"/>
</dbReference>
<dbReference type="STRING" id="1230905.A0A1G4IP25"/>
<dbReference type="GO" id="GO:0070545">
    <property type="term" value="C:PeBoW complex"/>
    <property type="evidence" value="ECO:0007669"/>
    <property type="project" value="TreeGrafter"/>
</dbReference>
<evidence type="ECO:0000256" key="5">
    <source>
        <dbReference type="ARBA" id="ARBA00023242"/>
    </source>
</evidence>
<keyword evidence="2 6" id="KW-0698">rRNA processing</keyword>
<dbReference type="PANTHER" id="PTHR19855:SF11">
    <property type="entry name" value="RIBOSOME BIOGENESIS PROTEIN WDR12"/>
    <property type="match status" value="1"/>
</dbReference>
<keyword evidence="10" id="KW-1185">Reference proteome</keyword>
<dbReference type="GO" id="GO:0005654">
    <property type="term" value="C:nucleoplasm"/>
    <property type="evidence" value="ECO:0007669"/>
    <property type="project" value="UniProtKB-SubCell"/>
</dbReference>
<feature type="repeat" description="WD" evidence="7">
    <location>
        <begin position="358"/>
        <end position="400"/>
    </location>
</feature>
<proteinExistence type="inferred from homology"/>
<dbReference type="SUPFAM" id="SSF50978">
    <property type="entry name" value="WD40 repeat-like"/>
    <property type="match status" value="1"/>
</dbReference>
<protein>
    <recommendedName>
        <fullName evidence="6">Ribosome biogenesis protein YTM1</fullName>
    </recommendedName>
</protein>
<dbReference type="AlphaFoldDB" id="A0A1G4IP25"/>
<dbReference type="InterPro" id="IPR015943">
    <property type="entry name" value="WD40/YVTN_repeat-like_dom_sf"/>
</dbReference>
<dbReference type="OrthoDB" id="10251381at2759"/>
<evidence type="ECO:0000256" key="2">
    <source>
        <dbReference type="ARBA" id="ARBA00022552"/>
    </source>
</evidence>
<keyword evidence="4" id="KW-0677">Repeat</keyword>
<evidence type="ECO:0000313" key="10">
    <source>
        <dbReference type="Proteomes" id="UP000191024"/>
    </source>
</evidence>
<feature type="repeat" description="WD" evidence="7">
    <location>
        <begin position="137"/>
        <end position="177"/>
    </location>
</feature>